<gene>
    <name evidence="1" type="ORF">CBW42_01215</name>
</gene>
<accession>A0A252F7X1</accession>
<evidence type="ECO:0000313" key="1">
    <source>
        <dbReference type="EMBL" id="OUM21869.1"/>
    </source>
</evidence>
<dbReference type="Proteomes" id="UP000194903">
    <property type="component" value="Unassembled WGS sequence"/>
</dbReference>
<organism evidence="1 2">
    <name type="scientific">Butyricicoccus porcorum</name>
    <dbReference type="NCBI Taxonomy" id="1945634"/>
    <lineage>
        <taxon>Bacteria</taxon>
        <taxon>Bacillati</taxon>
        <taxon>Bacillota</taxon>
        <taxon>Clostridia</taxon>
        <taxon>Eubacteriales</taxon>
        <taxon>Butyricicoccaceae</taxon>
        <taxon>Butyricicoccus</taxon>
    </lineage>
</organism>
<keyword evidence="2" id="KW-1185">Reference proteome</keyword>
<protein>
    <submittedName>
        <fullName evidence="1">Uncharacterized protein</fullName>
    </submittedName>
</protein>
<evidence type="ECO:0000313" key="2">
    <source>
        <dbReference type="Proteomes" id="UP000194903"/>
    </source>
</evidence>
<dbReference type="AlphaFoldDB" id="A0A252F7X1"/>
<reference evidence="1 2" key="1">
    <citation type="submission" date="2017-05" db="EMBL/GenBank/DDBJ databases">
        <title>Butyricicoccus porcorum sp. nov. a butyrate-producing bacterium from the swine intestinal tract.</title>
        <authorList>
            <person name="Trachsel J."/>
            <person name="Humphrey S."/>
            <person name="Allen H.K."/>
        </authorList>
    </citation>
    <scope>NUCLEOTIDE SEQUENCE [LARGE SCALE GENOMIC DNA]</scope>
    <source>
        <strain evidence="1">BB10</strain>
    </source>
</reference>
<proteinExistence type="predicted"/>
<dbReference type="RefSeq" id="WP_087016930.1">
    <property type="nucleotide sequence ID" value="NZ_CP178353.1"/>
</dbReference>
<name>A0A252F7X1_9FIRM</name>
<comment type="caution">
    <text evidence="1">The sequence shown here is derived from an EMBL/GenBank/DDBJ whole genome shotgun (WGS) entry which is preliminary data.</text>
</comment>
<sequence>MKPELFLFSRTPEADYRYLVPLPPQKSDAVGAFLQQRLADMQRGQADGTVHFFLSDTDAVLVRAVDSGTRDLYARPILSLEGLYCPAADVRPFWLCLPHLVPGFWSASSIYALIVRDGKTVPLPPARLMDACAQYSPKNPHTKAMQRAIFAADAPVSFTFDADGLHFSEQPPTQGRTRWHPQEPRRCDIRLTLDRKTKAARLEAVSRGNMPYPIACSADIAREADGWSFSALEAAAAALEAELDKHGWQYAPDKGGNP</sequence>
<dbReference type="EMBL" id="NHOC01000001">
    <property type="protein sequence ID" value="OUM21869.1"/>
    <property type="molecule type" value="Genomic_DNA"/>
</dbReference>